<dbReference type="Proteomes" id="UP000663090">
    <property type="component" value="Chromosome"/>
</dbReference>
<evidence type="ECO:0000313" key="3">
    <source>
        <dbReference type="EMBL" id="QSQ12987.1"/>
    </source>
</evidence>
<protein>
    <submittedName>
        <fullName evidence="3">SRPBCC family protein</fullName>
    </submittedName>
</protein>
<feature type="domain" description="Activator of Hsp90 ATPase homologue 1/2-like C-terminal" evidence="2">
    <location>
        <begin position="27"/>
        <end position="156"/>
    </location>
</feature>
<dbReference type="Pfam" id="PF08327">
    <property type="entry name" value="AHSA1"/>
    <property type="match status" value="1"/>
</dbReference>
<dbReference type="RefSeq" id="WP_206714693.1">
    <property type="nucleotide sequence ID" value="NZ_CP071091.1"/>
</dbReference>
<evidence type="ECO:0000256" key="1">
    <source>
        <dbReference type="ARBA" id="ARBA00006817"/>
    </source>
</evidence>
<evidence type="ECO:0000313" key="4">
    <source>
        <dbReference type="Proteomes" id="UP000663090"/>
    </source>
</evidence>
<dbReference type="InterPro" id="IPR013538">
    <property type="entry name" value="ASHA1/2-like_C"/>
</dbReference>
<organism evidence="3 4">
    <name type="scientific">Myxococcus landrumensis</name>
    <dbReference type="NCBI Taxonomy" id="2813577"/>
    <lineage>
        <taxon>Bacteria</taxon>
        <taxon>Pseudomonadati</taxon>
        <taxon>Myxococcota</taxon>
        <taxon>Myxococcia</taxon>
        <taxon>Myxococcales</taxon>
        <taxon>Cystobacterineae</taxon>
        <taxon>Myxococcaceae</taxon>
        <taxon>Myxococcus</taxon>
    </lineage>
</organism>
<reference evidence="3 4" key="1">
    <citation type="submission" date="2021-02" db="EMBL/GenBank/DDBJ databases">
        <title>De Novo genome assembly of isolated myxobacteria.</title>
        <authorList>
            <person name="Stevens D.C."/>
        </authorList>
    </citation>
    <scope>NUCLEOTIDE SEQUENCE [LARGE SCALE GENOMIC DNA]</scope>
    <source>
        <strain evidence="3 4">SCHIC003</strain>
    </source>
</reference>
<gene>
    <name evidence="3" type="ORF">JY572_32270</name>
</gene>
<dbReference type="SUPFAM" id="SSF55961">
    <property type="entry name" value="Bet v1-like"/>
    <property type="match status" value="1"/>
</dbReference>
<sequence>MSHRGEDEFGTVSAPETVRIERVLPGPVERVWEYLTDSEKRGKWLAAGEMELRVGGRVELRFFHSGLSHEPVPERYAVMREGHVHTGRVTRCEPPYLLAYTWAEQTGAPSEVTFELSARGEEVVLVLTHRRLATRADRVSVASGWDAHLGILEDVLTGRAPRGFWSTHARREAEYEERLPRD</sequence>
<evidence type="ECO:0000259" key="2">
    <source>
        <dbReference type="Pfam" id="PF08327"/>
    </source>
</evidence>
<proteinExistence type="inferred from homology"/>
<dbReference type="CDD" id="cd08899">
    <property type="entry name" value="SRPBCC_CalC_Aha1-like_6"/>
    <property type="match status" value="1"/>
</dbReference>
<accession>A0ABX7N2R3</accession>
<keyword evidence="4" id="KW-1185">Reference proteome</keyword>
<dbReference type="Gene3D" id="3.30.530.20">
    <property type="match status" value="1"/>
</dbReference>
<comment type="similarity">
    <text evidence="1">Belongs to the AHA1 family.</text>
</comment>
<name>A0ABX7N2R3_9BACT</name>
<dbReference type="EMBL" id="CP071091">
    <property type="protein sequence ID" value="QSQ12987.1"/>
    <property type="molecule type" value="Genomic_DNA"/>
</dbReference>
<dbReference type="InterPro" id="IPR023393">
    <property type="entry name" value="START-like_dom_sf"/>
</dbReference>